<sequence>MERALDLTNNGPVVLLTDYQTPAAIHRSGLTRIEAWLRNRRVRGAADLAKTVVAAAEEQLTALPGEKLAATMEVCLAKGGNGPR</sequence>
<accession>A0ABV8LCM9</accession>
<dbReference type="RefSeq" id="WP_378553824.1">
    <property type="nucleotide sequence ID" value="NZ_JBHSBA010000015.1"/>
</dbReference>
<evidence type="ECO:0000313" key="1">
    <source>
        <dbReference type="EMBL" id="MFC4128094.1"/>
    </source>
</evidence>
<gene>
    <name evidence="1" type="ORF">ACFOW8_24515</name>
</gene>
<name>A0ABV8LCM9_9NOCA</name>
<evidence type="ECO:0000313" key="2">
    <source>
        <dbReference type="Proteomes" id="UP001595767"/>
    </source>
</evidence>
<keyword evidence="2" id="KW-1185">Reference proteome</keyword>
<proteinExistence type="predicted"/>
<organism evidence="1 2">
    <name type="scientific">Nocardia rhizosphaerae</name>
    <dbReference type="NCBI Taxonomy" id="1691571"/>
    <lineage>
        <taxon>Bacteria</taxon>
        <taxon>Bacillati</taxon>
        <taxon>Actinomycetota</taxon>
        <taxon>Actinomycetes</taxon>
        <taxon>Mycobacteriales</taxon>
        <taxon>Nocardiaceae</taxon>
        <taxon>Nocardia</taxon>
    </lineage>
</organism>
<dbReference type="Proteomes" id="UP001595767">
    <property type="component" value="Unassembled WGS sequence"/>
</dbReference>
<protein>
    <submittedName>
        <fullName evidence="1">Uncharacterized protein</fullName>
    </submittedName>
</protein>
<reference evidence="2" key="1">
    <citation type="journal article" date="2019" name="Int. J. Syst. Evol. Microbiol.">
        <title>The Global Catalogue of Microorganisms (GCM) 10K type strain sequencing project: providing services to taxonomists for standard genome sequencing and annotation.</title>
        <authorList>
            <consortium name="The Broad Institute Genomics Platform"/>
            <consortium name="The Broad Institute Genome Sequencing Center for Infectious Disease"/>
            <person name="Wu L."/>
            <person name="Ma J."/>
        </authorList>
    </citation>
    <scope>NUCLEOTIDE SEQUENCE [LARGE SCALE GENOMIC DNA]</scope>
    <source>
        <strain evidence="2">CGMCC 4.7204</strain>
    </source>
</reference>
<comment type="caution">
    <text evidence="1">The sequence shown here is derived from an EMBL/GenBank/DDBJ whole genome shotgun (WGS) entry which is preliminary data.</text>
</comment>
<dbReference type="EMBL" id="JBHSBA010000015">
    <property type="protein sequence ID" value="MFC4128094.1"/>
    <property type="molecule type" value="Genomic_DNA"/>
</dbReference>